<dbReference type="PANTHER" id="PTHR11783">
    <property type="entry name" value="SULFOTRANSFERASE SULT"/>
    <property type="match status" value="1"/>
</dbReference>
<evidence type="ECO:0000259" key="3">
    <source>
        <dbReference type="Pfam" id="PF00685"/>
    </source>
</evidence>
<dbReference type="InterPro" id="IPR027417">
    <property type="entry name" value="P-loop_NTPase"/>
</dbReference>
<evidence type="ECO:0000313" key="4">
    <source>
        <dbReference type="EMBL" id="CAG9829239.1"/>
    </source>
</evidence>
<dbReference type="Proteomes" id="UP001153709">
    <property type="component" value="Chromosome 2"/>
</dbReference>
<keyword evidence="5" id="KW-1185">Reference proteome</keyword>
<dbReference type="Pfam" id="PF00685">
    <property type="entry name" value="Sulfotransfer_1"/>
    <property type="match status" value="1"/>
</dbReference>
<gene>
    <name evidence="4" type="ORF">DIABBA_LOCUS3080</name>
</gene>
<dbReference type="Gene3D" id="3.40.50.300">
    <property type="entry name" value="P-loop containing nucleotide triphosphate hydrolases"/>
    <property type="match status" value="1"/>
</dbReference>
<reference evidence="4" key="1">
    <citation type="submission" date="2022-01" db="EMBL/GenBank/DDBJ databases">
        <authorList>
            <person name="King R."/>
        </authorList>
    </citation>
    <scope>NUCLEOTIDE SEQUENCE</scope>
</reference>
<evidence type="ECO:0000256" key="1">
    <source>
        <dbReference type="ARBA" id="ARBA00005771"/>
    </source>
</evidence>
<dbReference type="OrthoDB" id="205623at2759"/>
<accession>A0A9N9XBB6</accession>
<dbReference type="EMBL" id="OU898277">
    <property type="protein sequence ID" value="CAG9829239.1"/>
    <property type="molecule type" value="Genomic_DNA"/>
</dbReference>
<evidence type="ECO:0000256" key="2">
    <source>
        <dbReference type="ARBA" id="ARBA00022679"/>
    </source>
</evidence>
<protein>
    <recommendedName>
        <fullName evidence="3">Sulfotransferase domain-containing protein</fullName>
    </recommendedName>
</protein>
<evidence type="ECO:0000313" key="5">
    <source>
        <dbReference type="Proteomes" id="UP001153709"/>
    </source>
</evidence>
<sequence>MEPLFNLRPTIKKVSLFLEQSYSEEEYEILEEHLSIDNFRNNKSVNAEEDKDIGVISNPEGSFIRKGVVGGWRPYFDDELNAEADRWIEENLNTFDLRFPSK</sequence>
<organism evidence="4 5">
    <name type="scientific">Diabrotica balteata</name>
    <name type="common">Banded cucumber beetle</name>
    <dbReference type="NCBI Taxonomy" id="107213"/>
    <lineage>
        <taxon>Eukaryota</taxon>
        <taxon>Metazoa</taxon>
        <taxon>Ecdysozoa</taxon>
        <taxon>Arthropoda</taxon>
        <taxon>Hexapoda</taxon>
        <taxon>Insecta</taxon>
        <taxon>Pterygota</taxon>
        <taxon>Neoptera</taxon>
        <taxon>Endopterygota</taxon>
        <taxon>Coleoptera</taxon>
        <taxon>Polyphaga</taxon>
        <taxon>Cucujiformia</taxon>
        <taxon>Chrysomeloidea</taxon>
        <taxon>Chrysomelidae</taxon>
        <taxon>Galerucinae</taxon>
        <taxon>Diabroticina</taxon>
        <taxon>Diabroticites</taxon>
        <taxon>Diabrotica</taxon>
    </lineage>
</organism>
<proteinExistence type="inferred from homology"/>
<name>A0A9N9XBB6_DIABA</name>
<dbReference type="InterPro" id="IPR000863">
    <property type="entry name" value="Sulfotransferase_dom"/>
</dbReference>
<feature type="domain" description="Sulfotransferase" evidence="3">
    <location>
        <begin position="6"/>
        <end position="94"/>
    </location>
</feature>
<dbReference type="AlphaFoldDB" id="A0A9N9XBB6"/>
<dbReference type="SUPFAM" id="SSF52540">
    <property type="entry name" value="P-loop containing nucleoside triphosphate hydrolases"/>
    <property type="match status" value="1"/>
</dbReference>
<comment type="similarity">
    <text evidence="1">Belongs to the sulfotransferase 1 family.</text>
</comment>
<dbReference type="GO" id="GO:0008146">
    <property type="term" value="F:sulfotransferase activity"/>
    <property type="evidence" value="ECO:0007669"/>
    <property type="project" value="InterPro"/>
</dbReference>
<keyword evidence="2" id="KW-0808">Transferase</keyword>